<dbReference type="Proteomes" id="UP001501690">
    <property type="component" value="Unassembled WGS sequence"/>
</dbReference>
<keyword evidence="3" id="KW-1185">Reference proteome</keyword>
<evidence type="ECO:0008006" key="4">
    <source>
        <dbReference type="Google" id="ProtNLM"/>
    </source>
</evidence>
<proteinExistence type="predicted"/>
<reference evidence="3" key="1">
    <citation type="journal article" date="2019" name="Int. J. Syst. Evol. Microbiol.">
        <title>The Global Catalogue of Microorganisms (GCM) 10K type strain sequencing project: providing services to taxonomists for standard genome sequencing and annotation.</title>
        <authorList>
            <consortium name="The Broad Institute Genomics Platform"/>
            <consortium name="The Broad Institute Genome Sequencing Center for Infectious Disease"/>
            <person name="Wu L."/>
            <person name="Ma J."/>
        </authorList>
    </citation>
    <scope>NUCLEOTIDE SEQUENCE [LARGE SCALE GENOMIC DNA]</scope>
    <source>
        <strain evidence="3">JCM 15577</strain>
    </source>
</reference>
<protein>
    <recommendedName>
        <fullName evidence="4">HEPN AbiU2-like domain-containing protein</fullName>
    </recommendedName>
</protein>
<accession>A0ABP4U2Q9</accession>
<name>A0ABP4U2Q9_9MICO</name>
<dbReference type="RefSeq" id="WP_344070691.1">
    <property type="nucleotide sequence ID" value="NZ_BAAAPL010000001.1"/>
</dbReference>
<dbReference type="EMBL" id="BAAAPL010000001">
    <property type="protein sequence ID" value="GAA1697338.1"/>
    <property type="molecule type" value="Genomic_DNA"/>
</dbReference>
<comment type="caution">
    <text evidence="2">The sequence shown here is derived from an EMBL/GenBank/DDBJ whole genome shotgun (WGS) entry which is preliminary data.</text>
</comment>
<organism evidence="2 3">
    <name type="scientific">Microbacterium sediminicola</name>
    <dbReference type="NCBI Taxonomy" id="415210"/>
    <lineage>
        <taxon>Bacteria</taxon>
        <taxon>Bacillati</taxon>
        <taxon>Actinomycetota</taxon>
        <taxon>Actinomycetes</taxon>
        <taxon>Micrococcales</taxon>
        <taxon>Microbacteriaceae</taxon>
        <taxon>Microbacterium</taxon>
    </lineage>
</organism>
<sequence length="275" mass="30571">MRVPRFTSEYSDSQPSDEPMSNAEVTALVQTLASHEDSEAAQQNLVLRSVKDFYHAKYFWLRTRDADYKGDDRLKRVTKHFQNVLFRQAVVSIATAMDTTLSNAGGGDKAMRTASLPQMLDRVASRLDSAEADTTAAKELMSTIKERVDPERHPVLKYVRHMRNKWAGHASLDIRFDDWEGGASALRISHLESALARIVNAFEDYADLVEMSDALTSATTEPPRAPVVDSLGRESIPLRVDWFSVGVAANVVREATDKDVDRFVAVLVAGSNLQS</sequence>
<feature type="region of interest" description="Disordered" evidence="1">
    <location>
        <begin position="1"/>
        <end position="21"/>
    </location>
</feature>
<evidence type="ECO:0000256" key="1">
    <source>
        <dbReference type="SAM" id="MobiDB-lite"/>
    </source>
</evidence>
<evidence type="ECO:0000313" key="2">
    <source>
        <dbReference type="EMBL" id="GAA1697338.1"/>
    </source>
</evidence>
<gene>
    <name evidence="2" type="ORF">GCM10009808_13520</name>
</gene>
<evidence type="ECO:0000313" key="3">
    <source>
        <dbReference type="Proteomes" id="UP001501690"/>
    </source>
</evidence>